<keyword evidence="2" id="KW-0732">Signal</keyword>
<organism evidence="3">
    <name type="scientific">Zea mays</name>
    <name type="common">Maize</name>
    <dbReference type="NCBI Taxonomy" id="4577"/>
    <lineage>
        <taxon>Eukaryota</taxon>
        <taxon>Viridiplantae</taxon>
        <taxon>Streptophyta</taxon>
        <taxon>Embryophyta</taxon>
        <taxon>Tracheophyta</taxon>
        <taxon>Spermatophyta</taxon>
        <taxon>Magnoliopsida</taxon>
        <taxon>Liliopsida</taxon>
        <taxon>Poales</taxon>
        <taxon>Poaceae</taxon>
        <taxon>PACMAD clade</taxon>
        <taxon>Panicoideae</taxon>
        <taxon>Andropogonodae</taxon>
        <taxon>Andropogoneae</taxon>
        <taxon>Tripsacinae</taxon>
        <taxon>Zea</taxon>
    </lineage>
</organism>
<feature type="chain" id="PRO_5010806445" evidence="2">
    <location>
        <begin position="27"/>
        <end position="90"/>
    </location>
</feature>
<dbReference type="Proteomes" id="UP000007305">
    <property type="component" value="Chromosome 1"/>
</dbReference>
<dbReference type="Gramene" id="Zm00001eb061090_T001">
    <property type="protein sequence ID" value="Zm00001eb061090_P001"/>
    <property type="gene ID" value="Zm00001eb061090"/>
</dbReference>
<evidence type="ECO:0000256" key="2">
    <source>
        <dbReference type="SAM" id="SignalP"/>
    </source>
</evidence>
<proteinExistence type="predicted"/>
<evidence type="ECO:0000256" key="1">
    <source>
        <dbReference type="SAM" id="MobiDB-lite"/>
    </source>
</evidence>
<accession>A0A1D6L7Y4</accession>
<dbReference type="AlphaFoldDB" id="A0A1D6L7Y4"/>
<dbReference type="PaxDb" id="4577-AC195135.3_FGP002"/>
<dbReference type="EnsemblPlants" id="Zm00001eb061090_T001">
    <property type="protein sequence ID" value="Zm00001eb061090_P001"/>
    <property type="gene ID" value="Zm00001eb061090"/>
</dbReference>
<dbReference type="eggNOG" id="ENOG502R3TK">
    <property type="taxonomic scope" value="Eukaryota"/>
</dbReference>
<feature type="region of interest" description="Disordered" evidence="1">
    <location>
        <begin position="54"/>
        <end position="90"/>
    </location>
</feature>
<keyword evidence="5" id="KW-1185">Reference proteome</keyword>
<feature type="compositionally biased region" description="Polar residues" evidence="1">
    <location>
        <begin position="55"/>
        <end position="73"/>
    </location>
</feature>
<feature type="signal peptide" evidence="2">
    <location>
        <begin position="1"/>
        <end position="26"/>
    </location>
</feature>
<sequence>MRSSTLAVAAAVLVLSVLVASGGAAARRPVVMRQGQGGSSPGASAVLQDRVAMAVQSTSTNSSAQPSNCTYGHNSGGVCPPTPPAPGAGH</sequence>
<dbReference type="EMBL" id="CM007647">
    <property type="protein sequence ID" value="ONM10360.1"/>
    <property type="molecule type" value="Genomic_DNA"/>
</dbReference>
<gene>
    <name evidence="3" type="ORF">ZEAMMB73_Zm00001d034483</name>
</gene>
<evidence type="ECO:0000313" key="3">
    <source>
        <dbReference type="EMBL" id="ONM10360.1"/>
    </source>
</evidence>
<reference evidence="4" key="2">
    <citation type="submission" date="2019-07" db="EMBL/GenBank/DDBJ databases">
        <authorList>
            <person name="Seetharam A."/>
            <person name="Woodhouse M."/>
            <person name="Cannon E."/>
        </authorList>
    </citation>
    <scope>NUCLEOTIDE SEQUENCE [LARGE SCALE GENOMIC DNA]</scope>
    <source>
        <strain evidence="4">cv. B73</strain>
    </source>
</reference>
<name>A0A1D6L7Y4_MAIZE</name>
<dbReference type="OMA" id="CTYGHNS"/>
<feature type="compositionally biased region" description="Pro residues" evidence="1">
    <location>
        <begin position="80"/>
        <end position="90"/>
    </location>
</feature>
<reference evidence="3 5" key="1">
    <citation type="submission" date="2015-12" db="EMBL/GenBank/DDBJ databases">
        <title>Update maize B73 reference genome by single molecule sequencing technologies.</title>
        <authorList>
            <consortium name="Maize Genome Sequencing Project"/>
            <person name="Ware D."/>
        </authorList>
    </citation>
    <scope>NUCLEOTIDE SEQUENCE [LARGE SCALE GENOMIC DNA]</scope>
    <source>
        <strain evidence="5">cv. B73</strain>
        <tissue evidence="3">Seedling</tissue>
    </source>
</reference>
<evidence type="ECO:0000313" key="4">
    <source>
        <dbReference type="EnsemblPlants" id="Zm00001eb061090_P001"/>
    </source>
</evidence>
<protein>
    <submittedName>
        <fullName evidence="3 4">Uncharacterized protein</fullName>
    </submittedName>
</protein>
<reference evidence="4" key="3">
    <citation type="submission" date="2021-05" db="UniProtKB">
        <authorList>
            <consortium name="EnsemblPlants"/>
        </authorList>
    </citation>
    <scope>IDENTIFICATION</scope>
    <source>
        <strain evidence="4">cv. B73</strain>
    </source>
</reference>
<evidence type="ECO:0000313" key="5">
    <source>
        <dbReference type="Proteomes" id="UP000007305"/>
    </source>
</evidence>